<evidence type="ECO:0000313" key="2">
    <source>
        <dbReference type="Proteomes" id="UP000053758"/>
    </source>
</evidence>
<dbReference type="OrthoDB" id="4676at2759"/>
<organism evidence="1 2">
    <name type="scientific">Pseudozyma antarctica</name>
    <name type="common">Yeast</name>
    <name type="synonym">Candida antarctica</name>
    <dbReference type="NCBI Taxonomy" id="84753"/>
    <lineage>
        <taxon>Eukaryota</taxon>
        <taxon>Fungi</taxon>
        <taxon>Dikarya</taxon>
        <taxon>Basidiomycota</taxon>
        <taxon>Ustilaginomycotina</taxon>
        <taxon>Ustilaginomycetes</taxon>
        <taxon>Ustilaginales</taxon>
        <taxon>Ustilaginaceae</taxon>
        <taxon>Moesziomyces</taxon>
    </lineage>
</organism>
<reference evidence="2" key="1">
    <citation type="journal article" date="2014" name="Genome Announc.">
        <title>Draft Genome Sequence of the Yeast Pseudozyma antarctica Type Strain JCM10317, a Producer of the Glycolipid Biosurfactants, Mannosylerythritol Lipids.</title>
        <authorList>
            <person name="Saika A."/>
            <person name="Koike H."/>
            <person name="Hori T."/>
            <person name="Fukuoka T."/>
            <person name="Sato S."/>
            <person name="Habe H."/>
            <person name="Kitamoto D."/>
            <person name="Morita T."/>
        </authorList>
    </citation>
    <scope>NUCLEOTIDE SEQUENCE [LARGE SCALE GENOMIC DNA]</scope>
    <source>
        <strain evidence="2">JCM 10317</strain>
    </source>
</reference>
<dbReference type="EMBL" id="DF830074">
    <property type="protein sequence ID" value="GAK65076.1"/>
    <property type="molecule type" value="Genomic_DNA"/>
</dbReference>
<name>A0A081CEI0_PSEA2</name>
<dbReference type="Proteomes" id="UP000053758">
    <property type="component" value="Unassembled WGS sequence"/>
</dbReference>
<sequence>MVSTRSAKQHDDGNDADQGTKRNSPETKSEPSASASEPASKRSKTSVLDEQQEELEAHGDALSWLHSNTAWSLAHPDIPAGKGEQDTADQGGDTARDPPAAYTNPRKDAGAGGELGYPNSDLSGFQTLLCGMLLSKPISHTLGLRAIQTLLNEPYFFRSAKDLLEAGNEGRRAALWEARTQHKEKTATQLGSLAEGITALCEGKGKDAADTLKPVLDQALENCDAKDAEAVAEQVKKVLTAQVNGLGPGGVDIFLRRMQVQWHQVFPFADQRALDAAARFGLLDDRDLKKGTAHAAQVLAKSVADHVGFPIEEAHDEGEEAECGRWWFVRTLDVLIGLDIEKQLDKAVKLANGDAK</sequence>
<dbReference type="AlphaFoldDB" id="A0A081CEI0"/>
<keyword evidence="2" id="KW-1185">Reference proteome</keyword>
<evidence type="ECO:0000313" key="1">
    <source>
        <dbReference type="EMBL" id="GAK65076.1"/>
    </source>
</evidence>
<dbReference type="GeneID" id="26304158"/>
<dbReference type="RefSeq" id="XP_014656863.1">
    <property type="nucleotide sequence ID" value="XM_014801377.1"/>
</dbReference>
<gene>
    <name evidence="1" type="ORF">PAN0_007d3293</name>
</gene>
<accession>A0A081CEI0</accession>
<proteinExistence type="predicted"/>
<dbReference type="HOGENOM" id="CLU_054585_0_0_1"/>
<protein>
    <submittedName>
        <fullName evidence="1">Uncharacterized protein</fullName>
    </submittedName>
</protein>